<proteinExistence type="predicted"/>
<dbReference type="InterPro" id="IPR011644">
    <property type="entry name" value="Heme_NO-bd"/>
</dbReference>
<evidence type="ECO:0000256" key="1">
    <source>
        <dbReference type="ARBA" id="ARBA00023224"/>
    </source>
</evidence>
<dbReference type="GO" id="GO:0020037">
    <property type="term" value="F:heme binding"/>
    <property type="evidence" value="ECO:0007669"/>
    <property type="project" value="InterPro"/>
</dbReference>
<dbReference type="GO" id="GO:0016020">
    <property type="term" value="C:membrane"/>
    <property type="evidence" value="ECO:0007669"/>
    <property type="project" value="InterPro"/>
</dbReference>
<dbReference type="InterPro" id="IPR038158">
    <property type="entry name" value="H-NOX_domain_sf"/>
</dbReference>
<dbReference type="SMART" id="SM00283">
    <property type="entry name" value="MA"/>
    <property type="match status" value="1"/>
</dbReference>
<dbReference type="Gene3D" id="3.90.1520.10">
    <property type="entry name" value="H-NOX domain"/>
    <property type="match status" value="1"/>
</dbReference>
<protein>
    <submittedName>
        <fullName evidence="6">Chemotaxis protein</fullName>
    </submittedName>
</protein>
<evidence type="ECO:0000256" key="4">
    <source>
        <dbReference type="SAM" id="Phobius"/>
    </source>
</evidence>
<keyword evidence="3" id="KW-0175">Coiled coil</keyword>
<dbReference type="EMBL" id="WBZB01000022">
    <property type="protein sequence ID" value="KAB3530264.1"/>
    <property type="molecule type" value="Genomic_DNA"/>
</dbReference>
<dbReference type="GO" id="GO:0007165">
    <property type="term" value="P:signal transduction"/>
    <property type="evidence" value="ECO:0007669"/>
    <property type="project" value="UniProtKB-KW"/>
</dbReference>
<dbReference type="SUPFAM" id="SSF111126">
    <property type="entry name" value="Ligand-binding domain in the NO signalling and Golgi transport"/>
    <property type="match status" value="1"/>
</dbReference>
<feature type="domain" description="Methyl-accepting transducer" evidence="5">
    <location>
        <begin position="318"/>
        <end position="575"/>
    </location>
</feature>
<reference evidence="6 7" key="1">
    <citation type="submission" date="2019-10" db="EMBL/GenBank/DDBJ databases">
        <title>Alkaliphilus serpentinus sp. nov. and Alkaliphilus pronyensis sp. nov., two novel anaerobic alkaliphilic species isolated from the serpentinized-hosted hydrothermal field of the Prony Bay (New Caledonia).</title>
        <authorList>
            <person name="Postec A."/>
        </authorList>
    </citation>
    <scope>NUCLEOTIDE SEQUENCE [LARGE SCALE GENOMIC DNA]</scope>
    <source>
        <strain evidence="6 7">LacT</strain>
    </source>
</reference>
<keyword evidence="4" id="KW-0472">Membrane</keyword>
<comment type="caution">
    <text evidence="6">The sequence shown here is derived from an EMBL/GenBank/DDBJ whole genome shotgun (WGS) entry which is preliminary data.</text>
</comment>
<dbReference type="AlphaFoldDB" id="A0A833HP56"/>
<gene>
    <name evidence="6" type="ORF">F8153_07555</name>
</gene>
<evidence type="ECO:0000256" key="3">
    <source>
        <dbReference type="SAM" id="Coils"/>
    </source>
</evidence>
<dbReference type="InterPro" id="IPR024096">
    <property type="entry name" value="NO_sig/Golgi_transp_ligand-bd"/>
</dbReference>
<evidence type="ECO:0000313" key="7">
    <source>
        <dbReference type="Proteomes" id="UP000465601"/>
    </source>
</evidence>
<keyword evidence="4" id="KW-0812">Transmembrane</keyword>
<keyword evidence="1 2" id="KW-0807">Transducer</keyword>
<sequence>MKGTVVSTWLKSLRGIYGDEVINNAIKSVAWNQDRIISPLEDIVDSEIFRIFDYISKEVKEPVANIWRKVGRENIYTFQKWFPSYFKRYSLKGFLIMMDDVHTQLTKIVKGANPPRMYPKEINEKEIEITYISKRGLFDYFIGLLEGSSKYFQEKLELEILEKGKTHDDKHMMRVRIKLEKTPDRTISSPVSKLLGLGFIKSLPFKISLSPGILVFIIAYYINGTENILDSLLISIVSIISTFTVSFLTLKPFKLIKEEVAKLQEYDFASKTSIKSHDISQEIIETLNTSKDVVKKDFLFLKGGTDDMNNYVKEFSDIASHMKDLSDSISSVVQEVALSATNQAEETENAVVILDEYITTLNKIVKEETEGKDLLEDSVSSLKGSYNSIKNVNHMINNVKNNFSSVNQQGKDLATQASKIMEISATVEAIADQTNLLALNAAIEAARAGEAGKGFTVVADEIRKLAENSKESVHHINDNLIFFINQIEKFVRDIQEQYHQLESSNETLDKVTIDNENSTQQIINVANVIVKLINELSAETARLTGVVENIHSLAAIAEENSASSEEMSASVTQYSDKVKDLSQQISQLESLINSFRNELKKYKI</sequence>
<dbReference type="InterPro" id="IPR004089">
    <property type="entry name" value="MCPsignal_dom"/>
</dbReference>
<dbReference type="Gene3D" id="1.10.287.950">
    <property type="entry name" value="Methyl-accepting chemotaxis protein"/>
    <property type="match status" value="1"/>
</dbReference>
<dbReference type="RefSeq" id="WP_151865751.1">
    <property type="nucleotide sequence ID" value="NZ_WBZB01000022.1"/>
</dbReference>
<name>A0A833HP56_9FIRM</name>
<accession>A0A833HP56</accession>
<feature type="coiled-coil region" evidence="3">
    <location>
        <begin position="571"/>
        <end position="598"/>
    </location>
</feature>
<feature type="transmembrane region" description="Helical" evidence="4">
    <location>
        <begin position="228"/>
        <end position="250"/>
    </location>
</feature>
<dbReference type="SUPFAM" id="SSF58104">
    <property type="entry name" value="Methyl-accepting chemotaxis protein (MCP) signaling domain"/>
    <property type="match status" value="1"/>
</dbReference>
<evidence type="ECO:0000259" key="5">
    <source>
        <dbReference type="PROSITE" id="PS50111"/>
    </source>
</evidence>
<feature type="transmembrane region" description="Helical" evidence="4">
    <location>
        <begin position="203"/>
        <end position="222"/>
    </location>
</feature>
<dbReference type="PANTHER" id="PTHR32089:SF112">
    <property type="entry name" value="LYSOZYME-LIKE PROTEIN-RELATED"/>
    <property type="match status" value="1"/>
</dbReference>
<organism evidence="6 7">
    <name type="scientific">Alkaliphilus serpentinus</name>
    <dbReference type="NCBI Taxonomy" id="1482731"/>
    <lineage>
        <taxon>Bacteria</taxon>
        <taxon>Bacillati</taxon>
        <taxon>Bacillota</taxon>
        <taxon>Clostridia</taxon>
        <taxon>Peptostreptococcales</taxon>
        <taxon>Natronincolaceae</taxon>
        <taxon>Alkaliphilus</taxon>
    </lineage>
</organism>
<dbReference type="OrthoDB" id="1660488at2"/>
<evidence type="ECO:0000313" key="6">
    <source>
        <dbReference type="EMBL" id="KAB3530264.1"/>
    </source>
</evidence>
<dbReference type="Proteomes" id="UP000465601">
    <property type="component" value="Unassembled WGS sequence"/>
</dbReference>
<keyword evidence="4" id="KW-1133">Transmembrane helix</keyword>
<dbReference type="Pfam" id="PF00015">
    <property type="entry name" value="MCPsignal"/>
    <property type="match status" value="1"/>
</dbReference>
<dbReference type="PROSITE" id="PS50111">
    <property type="entry name" value="CHEMOTAXIS_TRANSDUC_2"/>
    <property type="match status" value="1"/>
</dbReference>
<evidence type="ECO:0000256" key="2">
    <source>
        <dbReference type="PROSITE-ProRule" id="PRU00284"/>
    </source>
</evidence>
<dbReference type="PANTHER" id="PTHR32089">
    <property type="entry name" value="METHYL-ACCEPTING CHEMOTAXIS PROTEIN MCPB"/>
    <property type="match status" value="1"/>
</dbReference>
<keyword evidence="7" id="KW-1185">Reference proteome</keyword>
<dbReference type="Pfam" id="PF07700">
    <property type="entry name" value="HNOB"/>
    <property type="match status" value="1"/>
</dbReference>